<feature type="transmembrane region" description="Helical" evidence="6">
    <location>
        <begin position="76"/>
        <end position="93"/>
    </location>
</feature>
<comment type="subcellular location">
    <subcellularLocation>
        <location evidence="1">Membrane</location>
        <topology evidence="1">Multi-pass membrane protein</topology>
    </subcellularLocation>
</comment>
<dbReference type="GO" id="GO:0005886">
    <property type="term" value="C:plasma membrane"/>
    <property type="evidence" value="ECO:0007669"/>
    <property type="project" value="TreeGrafter"/>
</dbReference>
<dbReference type="HOGENOM" id="CLU_018303_1_1_1"/>
<keyword evidence="5 6" id="KW-0472">Membrane</keyword>
<feature type="transmembrane region" description="Helical" evidence="6">
    <location>
        <begin position="163"/>
        <end position="179"/>
    </location>
</feature>
<dbReference type="InterPro" id="IPR036259">
    <property type="entry name" value="MFS_trans_sf"/>
</dbReference>
<keyword evidence="2" id="KW-0813">Transport</keyword>
<evidence type="ECO:0000256" key="2">
    <source>
        <dbReference type="ARBA" id="ARBA00022448"/>
    </source>
</evidence>
<dbReference type="GeneID" id="25369124"/>
<dbReference type="Gene3D" id="1.20.1250.20">
    <property type="entry name" value="MFS general substrate transporter like domains"/>
    <property type="match status" value="1"/>
</dbReference>
<proteinExistence type="predicted"/>
<feature type="transmembrane region" description="Helical" evidence="6">
    <location>
        <begin position="113"/>
        <end position="133"/>
    </location>
</feature>
<feature type="transmembrane region" description="Helical" evidence="6">
    <location>
        <begin position="374"/>
        <end position="400"/>
    </location>
</feature>
<dbReference type="Proteomes" id="UP000030641">
    <property type="component" value="Unassembled WGS sequence"/>
</dbReference>
<dbReference type="AlphaFoldDB" id="A0A074Y8H4"/>
<dbReference type="PANTHER" id="PTHR19432:SF35">
    <property type="entry name" value="SOLUTE CARRIER FAMILY 45 MEMBER 3 ISOFORM X1"/>
    <property type="match status" value="1"/>
</dbReference>
<evidence type="ECO:0000256" key="6">
    <source>
        <dbReference type="SAM" id="Phobius"/>
    </source>
</evidence>
<dbReference type="RefSeq" id="XP_013339007.1">
    <property type="nucleotide sequence ID" value="XM_013483553.1"/>
</dbReference>
<organism evidence="7 8">
    <name type="scientific">Aureobasidium subglaciale (strain EXF-2481)</name>
    <name type="common">Aureobasidium pullulans var. subglaciale</name>
    <dbReference type="NCBI Taxonomy" id="1043005"/>
    <lineage>
        <taxon>Eukaryota</taxon>
        <taxon>Fungi</taxon>
        <taxon>Dikarya</taxon>
        <taxon>Ascomycota</taxon>
        <taxon>Pezizomycotina</taxon>
        <taxon>Dothideomycetes</taxon>
        <taxon>Dothideomycetidae</taxon>
        <taxon>Dothideales</taxon>
        <taxon>Saccotheciaceae</taxon>
        <taxon>Aureobasidium</taxon>
    </lineage>
</organism>
<dbReference type="PANTHER" id="PTHR19432">
    <property type="entry name" value="SUGAR TRANSPORTER"/>
    <property type="match status" value="1"/>
</dbReference>
<name>A0A074Y8H4_AURSE</name>
<keyword evidence="8" id="KW-1185">Reference proteome</keyword>
<evidence type="ECO:0000256" key="5">
    <source>
        <dbReference type="ARBA" id="ARBA00023136"/>
    </source>
</evidence>
<feature type="transmembrane region" description="Helical" evidence="6">
    <location>
        <begin position="459"/>
        <end position="478"/>
    </location>
</feature>
<feature type="transmembrane region" description="Helical" evidence="6">
    <location>
        <begin position="45"/>
        <end position="64"/>
    </location>
</feature>
<dbReference type="OrthoDB" id="28755at2759"/>
<keyword evidence="3 6" id="KW-0812">Transmembrane</keyword>
<evidence type="ECO:0000256" key="4">
    <source>
        <dbReference type="ARBA" id="ARBA00022989"/>
    </source>
</evidence>
<feature type="transmembrane region" description="Helical" evidence="6">
    <location>
        <begin position="300"/>
        <end position="323"/>
    </location>
</feature>
<dbReference type="InParanoid" id="A0A074Y8H4"/>
<evidence type="ECO:0000256" key="3">
    <source>
        <dbReference type="ARBA" id="ARBA00022692"/>
    </source>
</evidence>
<dbReference type="SUPFAM" id="SSF103473">
    <property type="entry name" value="MFS general substrate transporter"/>
    <property type="match status" value="1"/>
</dbReference>
<accession>A0A074Y8H4</accession>
<gene>
    <name evidence="7" type="ORF">AUEXF2481DRAFT_569273</name>
</gene>
<dbReference type="EMBL" id="KL584790">
    <property type="protein sequence ID" value="KEQ90517.1"/>
    <property type="molecule type" value="Genomic_DNA"/>
</dbReference>
<dbReference type="GO" id="GO:0008506">
    <property type="term" value="F:sucrose:proton symporter activity"/>
    <property type="evidence" value="ECO:0007669"/>
    <property type="project" value="TreeGrafter"/>
</dbReference>
<reference evidence="7 8" key="1">
    <citation type="journal article" date="2014" name="BMC Genomics">
        <title>Genome sequencing of four Aureobasidium pullulans varieties: biotechnological potential, stress tolerance, and description of new species.</title>
        <authorList>
            <person name="Gostin Ar C."/>
            <person name="Ohm R.A."/>
            <person name="Kogej T."/>
            <person name="Sonjak S."/>
            <person name="Turk M."/>
            <person name="Zajc J."/>
            <person name="Zalar P."/>
            <person name="Grube M."/>
            <person name="Sun H."/>
            <person name="Han J."/>
            <person name="Sharma A."/>
            <person name="Chiniquy J."/>
            <person name="Ngan C.Y."/>
            <person name="Lipzen A."/>
            <person name="Barry K."/>
            <person name="Grigoriev I.V."/>
            <person name="Gunde-Cimerman N."/>
        </authorList>
    </citation>
    <scope>NUCLEOTIDE SEQUENCE [LARGE SCALE GENOMIC DNA]</scope>
    <source>
        <strain evidence="7 8">EXF-2481</strain>
    </source>
</reference>
<protein>
    <recommendedName>
        <fullName evidence="9">Major facilitator superfamily (MFS) profile domain-containing protein</fullName>
    </recommendedName>
</protein>
<feature type="transmembrane region" description="Helical" evidence="6">
    <location>
        <begin position="346"/>
        <end position="368"/>
    </location>
</feature>
<evidence type="ECO:0000313" key="8">
    <source>
        <dbReference type="Proteomes" id="UP000030641"/>
    </source>
</evidence>
<feature type="transmembrane region" description="Helical" evidence="6">
    <location>
        <begin position="191"/>
        <end position="213"/>
    </location>
</feature>
<dbReference type="OMA" id="CCNACAD"/>
<evidence type="ECO:0000313" key="7">
    <source>
        <dbReference type="EMBL" id="KEQ90517.1"/>
    </source>
</evidence>
<keyword evidence="4 6" id="KW-1133">Transmembrane helix</keyword>
<evidence type="ECO:0000256" key="1">
    <source>
        <dbReference type="ARBA" id="ARBA00004141"/>
    </source>
</evidence>
<evidence type="ECO:0008006" key="9">
    <source>
        <dbReference type="Google" id="ProtNLM"/>
    </source>
</evidence>
<sequence length="485" mass="52429">MSRLYRFLALASCSCGLAILWSVLLSSVTPHLVSAGFDQISTALVWGIAPTCGTFVQPWFGEMIDRPQWRIQGSRTLLIAGAVAASVSLVGFSSSHAQALWLAQSMGRPTARVIGSMIKTSCIIWFSLLNVAIQPLQLASRAIIIENVDAVEQMTANAWASRMQGIGSVLGFLFGIVPLPKNLRPDPASEFVNLSLVASVSLLTTTLVSAFVTGRSQDRIAARTLPRIASFSNSVSASSLPREIWQILAVQFFAWLGWFPLRTYYTSWLAEAISFELRPLSVTFMSDAQIQAQAVRVGSVAGLCMSVISFLASCVLPTAIRLLDRAQNSDESNWLSCQSSKVPTKAILQVWMASHVYFAMMSFFAGFVGSQTGITLIMTSLGLSWAVTQWAPFCLIGLLLSRRQGRRLESGSVEESDPLRTGAVLGLHNAAISAPQILSAAICSLVFTASSDTHHGTLLILLSGGCWTFVAAFALFLFSTDLQRI</sequence>